<organism evidence="2 3">
    <name type="scientific">Belliella filtrata</name>
    <dbReference type="NCBI Taxonomy" id="2923435"/>
    <lineage>
        <taxon>Bacteria</taxon>
        <taxon>Pseudomonadati</taxon>
        <taxon>Bacteroidota</taxon>
        <taxon>Cytophagia</taxon>
        <taxon>Cytophagales</taxon>
        <taxon>Cyclobacteriaceae</taxon>
        <taxon>Belliella</taxon>
    </lineage>
</organism>
<evidence type="ECO:0000256" key="1">
    <source>
        <dbReference type="SAM" id="Phobius"/>
    </source>
</evidence>
<dbReference type="Proteomes" id="UP001165489">
    <property type="component" value="Unassembled WGS sequence"/>
</dbReference>
<feature type="transmembrane region" description="Helical" evidence="1">
    <location>
        <begin position="21"/>
        <end position="39"/>
    </location>
</feature>
<protein>
    <submittedName>
        <fullName evidence="2">Uncharacterized protein</fullName>
    </submittedName>
</protein>
<sequence>MTEPKNNVLEAYKMVIDYNKVVISLASTILAGQIAFLVFQETPFIWTNYFSSLFLVITIILSLIGFGKSILTIKTEISNAKAILFTNLSVCAMILGIALIGAIQPEQEQSLDKILKDISTTTSSLEKGLTPQNCMKIIFSKDIYTIDYSDFKGKTKVIYSTRKNKIVSIE</sequence>
<dbReference type="EMBL" id="JAKZGP010000010">
    <property type="protein sequence ID" value="MCH7408953.1"/>
    <property type="molecule type" value="Genomic_DNA"/>
</dbReference>
<evidence type="ECO:0000313" key="3">
    <source>
        <dbReference type="Proteomes" id="UP001165489"/>
    </source>
</evidence>
<proteinExistence type="predicted"/>
<comment type="caution">
    <text evidence="2">The sequence shown here is derived from an EMBL/GenBank/DDBJ whole genome shotgun (WGS) entry which is preliminary data.</text>
</comment>
<gene>
    <name evidence="2" type="ORF">MM239_06075</name>
</gene>
<keyword evidence="3" id="KW-1185">Reference proteome</keyword>
<name>A0ABS9UYW9_9BACT</name>
<evidence type="ECO:0000313" key="2">
    <source>
        <dbReference type="EMBL" id="MCH7408953.1"/>
    </source>
</evidence>
<keyword evidence="1" id="KW-0812">Transmembrane</keyword>
<feature type="transmembrane region" description="Helical" evidence="1">
    <location>
        <begin position="83"/>
        <end position="103"/>
    </location>
</feature>
<feature type="transmembrane region" description="Helical" evidence="1">
    <location>
        <begin position="51"/>
        <end position="71"/>
    </location>
</feature>
<reference evidence="2" key="1">
    <citation type="submission" date="2022-03" db="EMBL/GenBank/DDBJ databases">
        <title>De novo assembled genomes of Belliella spp. (Cyclobacteriaceae) strains.</title>
        <authorList>
            <person name="Szabo A."/>
            <person name="Korponai K."/>
            <person name="Felfoldi T."/>
        </authorList>
    </citation>
    <scope>NUCLEOTIDE SEQUENCE</scope>
    <source>
        <strain evidence="2">DSM 111904</strain>
    </source>
</reference>
<keyword evidence="1" id="KW-1133">Transmembrane helix</keyword>
<keyword evidence="1" id="KW-0472">Membrane</keyword>
<dbReference type="RefSeq" id="WP_241347314.1">
    <property type="nucleotide sequence ID" value="NZ_JAKZGP010000010.1"/>
</dbReference>
<accession>A0ABS9UYW9</accession>